<keyword evidence="4" id="KW-1185">Reference proteome</keyword>
<dbReference type="InterPro" id="IPR014729">
    <property type="entry name" value="Rossmann-like_a/b/a_fold"/>
</dbReference>
<dbReference type="PANTHER" id="PTHR46268">
    <property type="entry name" value="STRESS RESPONSE PROTEIN NHAX"/>
    <property type="match status" value="1"/>
</dbReference>
<dbReference type="PRINTS" id="PR01438">
    <property type="entry name" value="UNVRSLSTRESS"/>
</dbReference>
<comment type="similarity">
    <text evidence="1">Belongs to the universal stress protein A family.</text>
</comment>
<dbReference type="Pfam" id="PF00582">
    <property type="entry name" value="Usp"/>
    <property type="match status" value="1"/>
</dbReference>
<gene>
    <name evidence="3" type="ORF">SAMN06269185_1980</name>
</gene>
<organism evidence="3 4">
    <name type="scientific">Natronoarchaeum philippinense</name>
    <dbReference type="NCBI Taxonomy" id="558529"/>
    <lineage>
        <taxon>Archaea</taxon>
        <taxon>Methanobacteriati</taxon>
        <taxon>Methanobacteriota</taxon>
        <taxon>Stenosarchaea group</taxon>
        <taxon>Halobacteria</taxon>
        <taxon>Halobacteriales</taxon>
        <taxon>Natronoarchaeaceae</taxon>
    </lineage>
</organism>
<accession>A0A285NVG6</accession>
<reference evidence="3 4" key="1">
    <citation type="submission" date="2017-09" db="EMBL/GenBank/DDBJ databases">
        <authorList>
            <person name="Ehlers B."/>
            <person name="Leendertz F.H."/>
        </authorList>
    </citation>
    <scope>NUCLEOTIDE SEQUENCE [LARGE SCALE GENOMIC DNA]</scope>
    <source>
        <strain evidence="3 4">DSM 27208</strain>
    </source>
</reference>
<name>A0A285NVG6_NATPI</name>
<dbReference type="SUPFAM" id="SSF52402">
    <property type="entry name" value="Adenine nucleotide alpha hydrolases-like"/>
    <property type="match status" value="1"/>
</dbReference>
<evidence type="ECO:0000256" key="1">
    <source>
        <dbReference type="ARBA" id="ARBA00008791"/>
    </source>
</evidence>
<dbReference type="Gene3D" id="3.40.50.620">
    <property type="entry name" value="HUPs"/>
    <property type="match status" value="1"/>
</dbReference>
<dbReference type="InterPro" id="IPR006015">
    <property type="entry name" value="Universal_stress_UspA"/>
</dbReference>
<dbReference type="Proteomes" id="UP000219453">
    <property type="component" value="Unassembled WGS sequence"/>
</dbReference>
<dbReference type="RefSeq" id="WP_097008895.1">
    <property type="nucleotide sequence ID" value="NZ_OBEJ01000002.1"/>
</dbReference>
<dbReference type="AlphaFoldDB" id="A0A285NVG6"/>
<sequence>MIESILVPVDESPQSAAAFEYALDEFPDAAITALHVIHLPEGYWAAFSDSDTGLPGYDNATTQARELLDGITETADERDREVDTTVETGDAGREIVDYAIENDIDQIVMGSHGRDRAGRLLFGSVAEKVVRNAPMTVVVVHETE</sequence>
<feature type="domain" description="UspA" evidence="2">
    <location>
        <begin position="1"/>
        <end position="141"/>
    </location>
</feature>
<dbReference type="OrthoDB" id="262370at2157"/>
<dbReference type="InterPro" id="IPR006016">
    <property type="entry name" value="UspA"/>
</dbReference>
<evidence type="ECO:0000313" key="3">
    <source>
        <dbReference type="EMBL" id="SNZ12913.1"/>
    </source>
</evidence>
<evidence type="ECO:0000259" key="2">
    <source>
        <dbReference type="Pfam" id="PF00582"/>
    </source>
</evidence>
<dbReference type="CDD" id="cd00293">
    <property type="entry name" value="USP-like"/>
    <property type="match status" value="1"/>
</dbReference>
<protein>
    <submittedName>
        <fullName evidence="3">Nucleotide-binding universal stress protein, UspA family</fullName>
    </submittedName>
</protein>
<dbReference type="PANTHER" id="PTHR46268:SF24">
    <property type="entry name" value="UNIVERSAL STRESS PROTEIN"/>
    <property type="match status" value="1"/>
</dbReference>
<proteinExistence type="inferred from homology"/>
<evidence type="ECO:0000313" key="4">
    <source>
        <dbReference type="Proteomes" id="UP000219453"/>
    </source>
</evidence>
<dbReference type="EMBL" id="OBEJ01000002">
    <property type="protein sequence ID" value="SNZ12913.1"/>
    <property type="molecule type" value="Genomic_DNA"/>
</dbReference>